<dbReference type="GO" id="GO:0110154">
    <property type="term" value="P:RNA decapping"/>
    <property type="evidence" value="ECO:0007669"/>
    <property type="project" value="TreeGrafter"/>
</dbReference>
<keyword evidence="3" id="KW-1185">Reference proteome</keyword>
<dbReference type="PANTHER" id="PTHR42850">
    <property type="entry name" value="METALLOPHOSPHOESTERASE"/>
    <property type="match status" value="1"/>
</dbReference>
<dbReference type="SUPFAM" id="SSF56300">
    <property type="entry name" value="Metallo-dependent phosphatases"/>
    <property type="match status" value="1"/>
</dbReference>
<reference evidence="2" key="1">
    <citation type="submission" date="2021-01" db="EMBL/GenBank/DDBJ databases">
        <title>Modified the classification status of verrucomicrobia.</title>
        <authorList>
            <person name="Feng X."/>
        </authorList>
    </citation>
    <scope>NUCLEOTIDE SEQUENCE</scope>
    <source>
        <strain evidence="2">KCTC 13126</strain>
    </source>
</reference>
<protein>
    <submittedName>
        <fullName evidence="2">Serine/threonine protein phosphatase</fullName>
    </submittedName>
</protein>
<accession>A0A934VNC5</accession>
<evidence type="ECO:0000313" key="3">
    <source>
        <dbReference type="Proteomes" id="UP000617628"/>
    </source>
</evidence>
<dbReference type="InterPro" id="IPR029052">
    <property type="entry name" value="Metallo-depent_PP-like"/>
</dbReference>
<dbReference type="CDD" id="cd00144">
    <property type="entry name" value="MPP_PPP_family"/>
    <property type="match status" value="1"/>
</dbReference>
<dbReference type="Pfam" id="PF00149">
    <property type="entry name" value="Metallophos"/>
    <property type="match status" value="1"/>
</dbReference>
<organism evidence="2 3">
    <name type="scientific">Pelagicoccus mobilis</name>
    <dbReference type="NCBI Taxonomy" id="415221"/>
    <lineage>
        <taxon>Bacteria</taxon>
        <taxon>Pseudomonadati</taxon>
        <taxon>Verrucomicrobiota</taxon>
        <taxon>Opitutia</taxon>
        <taxon>Puniceicoccales</taxon>
        <taxon>Pelagicoccaceae</taxon>
        <taxon>Pelagicoccus</taxon>
    </lineage>
</organism>
<dbReference type="GO" id="GO:0008803">
    <property type="term" value="F:bis(5'-nucleosyl)-tetraphosphatase (symmetrical) activity"/>
    <property type="evidence" value="ECO:0007669"/>
    <property type="project" value="TreeGrafter"/>
</dbReference>
<dbReference type="EMBL" id="JAENIL010000006">
    <property type="protein sequence ID" value="MBK1876082.1"/>
    <property type="molecule type" value="Genomic_DNA"/>
</dbReference>
<evidence type="ECO:0000313" key="2">
    <source>
        <dbReference type="EMBL" id="MBK1876082.1"/>
    </source>
</evidence>
<proteinExistence type="predicted"/>
<dbReference type="GO" id="GO:0016791">
    <property type="term" value="F:phosphatase activity"/>
    <property type="evidence" value="ECO:0007669"/>
    <property type="project" value="TreeGrafter"/>
</dbReference>
<sequence>MNKNGRLWAIGDIHGHLTALEALIDELKFRKQDTVVVLGDMIDRGPDSYGVVEKLISLSKRTKLVCLRGNHEIMLERAATDRSAVPYWLSFGGGETMDSYKAKSLDSIPEWHWDFFDRLLPYWESENEIFVHAGLNPDLELHEQSEEVLAWEFFTEPQPHRSGKRWICGHSPQRDGIPAYLGFATCIDTSITDGGWLTCLDVNTNTYWQSDECGNIRTDSLKRVPGSD</sequence>
<comment type="caution">
    <text evidence="2">The sequence shown here is derived from an EMBL/GenBank/DDBJ whole genome shotgun (WGS) entry which is preliminary data.</text>
</comment>
<dbReference type="RefSeq" id="WP_200354299.1">
    <property type="nucleotide sequence ID" value="NZ_JAENIL010000006.1"/>
</dbReference>
<dbReference type="InterPro" id="IPR004843">
    <property type="entry name" value="Calcineurin-like_PHP"/>
</dbReference>
<dbReference type="GO" id="GO:0005737">
    <property type="term" value="C:cytoplasm"/>
    <property type="evidence" value="ECO:0007669"/>
    <property type="project" value="TreeGrafter"/>
</dbReference>
<dbReference type="InterPro" id="IPR050126">
    <property type="entry name" value="Ap4A_hydrolase"/>
</dbReference>
<evidence type="ECO:0000259" key="1">
    <source>
        <dbReference type="Pfam" id="PF00149"/>
    </source>
</evidence>
<dbReference type="AlphaFoldDB" id="A0A934VNC5"/>
<name>A0A934VNC5_9BACT</name>
<dbReference type="Proteomes" id="UP000617628">
    <property type="component" value="Unassembled WGS sequence"/>
</dbReference>
<dbReference type="Gene3D" id="3.60.21.10">
    <property type="match status" value="1"/>
</dbReference>
<gene>
    <name evidence="2" type="ORF">JIN87_04335</name>
</gene>
<feature type="domain" description="Calcineurin-like phosphoesterase" evidence="1">
    <location>
        <begin position="6"/>
        <end position="174"/>
    </location>
</feature>
<dbReference type="PANTHER" id="PTHR42850:SF4">
    <property type="entry name" value="ZINC-DEPENDENT ENDOPOLYPHOSPHATASE"/>
    <property type="match status" value="1"/>
</dbReference>